<dbReference type="PANTHER" id="PTHR21666:SF270">
    <property type="entry name" value="MUREIN HYDROLASE ACTIVATOR ENVC"/>
    <property type="match status" value="1"/>
</dbReference>
<dbReference type="SUPFAM" id="SSF51261">
    <property type="entry name" value="Duplicated hybrid motif"/>
    <property type="match status" value="1"/>
</dbReference>
<dbReference type="CDD" id="cd00118">
    <property type="entry name" value="LysM"/>
    <property type="match status" value="1"/>
</dbReference>
<organism evidence="2 3">
    <name type="scientific">Sneathiella chungangensis</name>
    <dbReference type="NCBI Taxonomy" id="1418234"/>
    <lineage>
        <taxon>Bacteria</taxon>
        <taxon>Pseudomonadati</taxon>
        <taxon>Pseudomonadota</taxon>
        <taxon>Alphaproteobacteria</taxon>
        <taxon>Sneathiellales</taxon>
        <taxon>Sneathiellaceae</taxon>
        <taxon>Sneathiella</taxon>
    </lineage>
</organism>
<dbReference type="PROSITE" id="PS51257">
    <property type="entry name" value="PROKAR_LIPOPROTEIN"/>
    <property type="match status" value="1"/>
</dbReference>
<protein>
    <submittedName>
        <fullName evidence="2">Peptidoglycan DD-metalloendopeptidase family protein</fullName>
    </submittedName>
</protein>
<dbReference type="InterPro" id="IPR011055">
    <property type="entry name" value="Dup_hybrid_motif"/>
</dbReference>
<feature type="domain" description="LysM" evidence="1">
    <location>
        <begin position="74"/>
        <end position="118"/>
    </location>
</feature>
<dbReference type="Gene3D" id="2.70.70.10">
    <property type="entry name" value="Glucose Permease (Domain IIA)"/>
    <property type="match status" value="1"/>
</dbReference>
<dbReference type="SUPFAM" id="SSF54106">
    <property type="entry name" value="LysM domain"/>
    <property type="match status" value="2"/>
</dbReference>
<proteinExistence type="predicted"/>
<dbReference type="PROSITE" id="PS51782">
    <property type="entry name" value="LYSM"/>
    <property type="match status" value="2"/>
</dbReference>
<evidence type="ECO:0000313" key="3">
    <source>
        <dbReference type="Proteomes" id="UP000445696"/>
    </source>
</evidence>
<dbReference type="CDD" id="cd12797">
    <property type="entry name" value="M23_peptidase"/>
    <property type="match status" value="1"/>
</dbReference>
<dbReference type="AlphaFoldDB" id="A0A845MBT8"/>
<comment type="caution">
    <text evidence="2">The sequence shown here is derived from an EMBL/GenBank/DDBJ whole genome shotgun (WGS) entry which is preliminary data.</text>
</comment>
<dbReference type="InterPro" id="IPR016047">
    <property type="entry name" value="M23ase_b-sheet_dom"/>
</dbReference>
<evidence type="ECO:0000259" key="1">
    <source>
        <dbReference type="PROSITE" id="PS51782"/>
    </source>
</evidence>
<sequence>MLNIERIMARYVSIFSRVACVCLLMPLLAGCLYDDYLPRIRTAKVIHAPKPEPVSARVVMPADFSPYYQELSYHFVTVQAGDTLSRVAARSNVPVQAVIEMNGMRDPYLIYPGQQLKVPAFNSHSVRPGETLYAISRVYDLEMSEIAHFNFLDAPYTLMPGMKLQIPIKLQGEVRVASTDMTQWPAPTPTSANGSPQPVKTVIINSLPEVVTVPQAKPAPAVVTNSPAPAAVPAPEEEAAGYQVAKLDIPPVPTRKFTTKAPPARSGKSFAWPVKGQIISGFGKKKTGFHNDGVNIAVKAGTPIRAAENGVVSYVGNEMRSFGNLILVSHADGYVTAYGHTERALVAKGDAVKKGEVIAYAGSTGSVTESQLHFEIRKKGKAVNPVAMLD</sequence>
<dbReference type="InterPro" id="IPR050570">
    <property type="entry name" value="Cell_wall_metabolism_enzyme"/>
</dbReference>
<dbReference type="PANTHER" id="PTHR21666">
    <property type="entry name" value="PEPTIDASE-RELATED"/>
    <property type="match status" value="1"/>
</dbReference>
<dbReference type="Gene3D" id="3.10.350.10">
    <property type="entry name" value="LysM domain"/>
    <property type="match status" value="2"/>
</dbReference>
<dbReference type="SMART" id="SM00257">
    <property type="entry name" value="LysM"/>
    <property type="match status" value="2"/>
</dbReference>
<dbReference type="GO" id="GO:0004222">
    <property type="term" value="F:metalloendopeptidase activity"/>
    <property type="evidence" value="ECO:0007669"/>
    <property type="project" value="TreeGrafter"/>
</dbReference>
<evidence type="ECO:0000313" key="2">
    <source>
        <dbReference type="EMBL" id="MZR21285.1"/>
    </source>
</evidence>
<feature type="domain" description="LysM" evidence="1">
    <location>
        <begin position="122"/>
        <end position="166"/>
    </location>
</feature>
<dbReference type="EMBL" id="WTVA01000001">
    <property type="protein sequence ID" value="MZR21285.1"/>
    <property type="molecule type" value="Genomic_DNA"/>
</dbReference>
<dbReference type="Pfam" id="PF01476">
    <property type="entry name" value="LysM"/>
    <property type="match status" value="2"/>
</dbReference>
<keyword evidence="3" id="KW-1185">Reference proteome</keyword>
<reference evidence="2 3" key="1">
    <citation type="journal article" date="2014" name="Int. J. Syst. Evol. Microbiol.">
        <title>Sneathiella chungangensis sp. nov., isolated from a marine sand, and emended description of the genus Sneathiella.</title>
        <authorList>
            <person name="Siamphan C."/>
            <person name="Kim H."/>
            <person name="Lee J.S."/>
            <person name="Kim W."/>
        </authorList>
    </citation>
    <scope>NUCLEOTIDE SEQUENCE [LARGE SCALE GENOMIC DNA]</scope>
    <source>
        <strain evidence="2 3">KCTC 32476</strain>
    </source>
</reference>
<name>A0A845MBT8_9PROT</name>
<dbReference type="Pfam" id="PF01551">
    <property type="entry name" value="Peptidase_M23"/>
    <property type="match status" value="1"/>
</dbReference>
<dbReference type="InterPro" id="IPR018392">
    <property type="entry name" value="LysM"/>
</dbReference>
<dbReference type="Proteomes" id="UP000445696">
    <property type="component" value="Unassembled WGS sequence"/>
</dbReference>
<accession>A0A845MBT8</accession>
<gene>
    <name evidence="2" type="ORF">GQF03_02970</name>
</gene>
<dbReference type="InterPro" id="IPR036779">
    <property type="entry name" value="LysM_dom_sf"/>
</dbReference>